<sequence length="346" mass="38125">MRPLIDRLVPALEAPEPLILEEARHASLRPSLRREEAHRHFLERIPALHAIEGMPSAHAPPWPGTVRVAAFNAQRLRNRPALRHLMDEVGATITLLSEADCGMARSGNVHTIRELTSGTEEGYLYGVEFVELDHGSEDEARRWGGEHNGCSLHGNALVSGLSLEDAHLIPLEETGFWFRGLDGFQRRIGGRMALAARVAGAPKPLWVVSVHLESKTDPADRQAQMKSLLRALAAIAPDEACIIGGDLNTKALPRAEGERRLLLDAPERYEPLFADLKDAGFEWRFANLALPTQTPGPTDKHRPPFGKLDWIVVRGVTACNPQIVHAVDEQGRPISDHEMIAADIVL</sequence>
<accession>A0A7W6IH62</accession>
<dbReference type="EMBL" id="JACIDC010000011">
    <property type="protein sequence ID" value="MBB4041422.1"/>
    <property type="molecule type" value="Genomic_DNA"/>
</dbReference>
<organism evidence="2 3">
    <name type="scientific">Microvirga flocculans</name>
    <dbReference type="NCBI Taxonomy" id="217168"/>
    <lineage>
        <taxon>Bacteria</taxon>
        <taxon>Pseudomonadati</taxon>
        <taxon>Pseudomonadota</taxon>
        <taxon>Alphaproteobacteria</taxon>
        <taxon>Hyphomicrobiales</taxon>
        <taxon>Methylobacteriaceae</taxon>
        <taxon>Microvirga</taxon>
    </lineage>
</organism>
<proteinExistence type="predicted"/>
<keyword evidence="3" id="KW-1185">Reference proteome</keyword>
<dbReference type="Gene3D" id="3.60.10.10">
    <property type="entry name" value="Endonuclease/exonuclease/phosphatase"/>
    <property type="match status" value="1"/>
</dbReference>
<dbReference type="InterPro" id="IPR036691">
    <property type="entry name" value="Endo/exonu/phosph_ase_sf"/>
</dbReference>
<keyword evidence="2" id="KW-0255">Endonuclease</keyword>
<dbReference type="RefSeq" id="WP_027317073.1">
    <property type="nucleotide sequence ID" value="NZ_JACIDC010000011.1"/>
</dbReference>
<feature type="domain" description="Endonuclease/exonuclease/phosphatase" evidence="1">
    <location>
        <begin position="71"/>
        <end position="337"/>
    </location>
</feature>
<evidence type="ECO:0000313" key="3">
    <source>
        <dbReference type="Proteomes" id="UP000519439"/>
    </source>
</evidence>
<evidence type="ECO:0000313" key="2">
    <source>
        <dbReference type="EMBL" id="MBB4041422.1"/>
    </source>
</evidence>
<keyword evidence="2" id="KW-0540">Nuclease</keyword>
<gene>
    <name evidence="2" type="ORF">GGR34_003099</name>
</gene>
<protein>
    <submittedName>
        <fullName evidence="2">Endonuclease/exonuclease/phosphatase family metal-dependent hydrolase</fullName>
    </submittedName>
</protein>
<keyword evidence="2" id="KW-0378">Hydrolase</keyword>
<evidence type="ECO:0000259" key="1">
    <source>
        <dbReference type="Pfam" id="PF03372"/>
    </source>
</evidence>
<reference evidence="2 3" key="1">
    <citation type="submission" date="2020-08" db="EMBL/GenBank/DDBJ databases">
        <title>Genomic Encyclopedia of Type Strains, Phase IV (KMG-IV): sequencing the most valuable type-strain genomes for metagenomic binning, comparative biology and taxonomic classification.</title>
        <authorList>
            <person name="Goeker M."/>
        </authorList>
    </citation>
    <scope>NUCLEOTIDE SEQUENCE [LARGE SCALE GENOMIC DNA]</scope>
    <source>
        <strain evidence="2 3">DSM 15743</strain>
    </source>
</reference>
<dbReference type="GO" id="GO:0004519">
    <property type="term" value="F:endonuclease activity"/>
    <property type="evidence" value="ECO:0007669"/>
    <property type="project" value="UniProtKB-KW"/>
</dbReference>
<dbReference type="Proteomes" id="UP000519439">
    <property type="component" value="Unassembled WGS sequence"/>
</dbReference>
<dbReference type="GO" id="GO:0004527">
    <property type="term" value="F:exonuclease activity"/>
    <property type="evidence" value="ECO:0007669"/>
    <property type="project" value="UniProtKB-KW"/>
</dbReference>
<comment type="caution">
    <text evidence="2">The sequence shown here is derived from an EMBL/GenBank/DDBJ whole genome shotgun (WGS) entry which is preliminary data.</text>
</comment>
<dbReference type="Pfam" id="PF03372">
    <property type="entry name" value="Exo_endo_phos"/>
    <property type="match status" value="1"/>
</dbReference>
<dbReference type="SUPFAM" id="SSF56219">
    <property type="entry name" value="DNase I-like"/>
    <property type="match status" value="1"/>
</dbReference>
<keyword evidence="2" id="KW-0269">Exonuclease</keyword>
<name>A0A7W6IH62_9HYPH</name>
<dbReference type="InterPro" id="IPR005135">
    <property type="entry name" value="Endo/exonuclease/phosphatase"/>
</dbReference>
<dbReference type="AlphaFoldDB" id="A0A7W6IH62"/>